<protein>
    <submittedName>
        <fullName evidence="1">Uncharacterized protein</fullName>
    </submittedName>
</protein>
<organism evidence="1 2">
    <name type="scientific">Candidatus Berkelbacteria bacterium Licking1014_85</name>
    <dbReference type="NCBI Taxonomy" id="2017148"/>
    <lineage>
        <taxon>Bacteria</taxon>
        <taxon>Candidatus Berkelbacteria</taxon>
    </lineage>
</organism>
<name>A0A554LHW1_9BACT</name>
<evidence type="ECO:0000313" key="1">
    <source>
        <dbReference type="EMBL" id="TSC92463.1"/>
    </source>
</evidence>
<evidence type="ECO:0000313" key="2">
    <source>
        <dbReference type="Proteomes" id="UP000315589"/>
    </source>
</evidence>
<comment type="caution">
    <text evidence="1">The sequence shown here is derived from an EMBL/GenBank/DDBJ whole genome shotgun (WGS) entry which is preliminary data.</text>
</comment>
<gene>
    <name evidence="1" type="ORF">CEN91_437</name>
</gene>
<dbReference type="AlphaFoldDB" id="A0A554LHW1"/>
<reference evidence="1 2" key="1">
    <citation type="submission" date="2017-07" db="EMBL/GenBank/DDBJ databases">
        <title>Mechanisms for carbon and nitrogen cycling indicate functional differentiation within the Candidate Phyla Radiation.</title>
        <authorList>
            <person name="Danczak R.E."/>
            <person name="Johnston M.D."/>
            <person name="Kenah C."/>
            <person name="Slattery M."/>
            <person name="Wrighton K.C."/>
            <person name="Wilkins M.J."/>
        </authorList>
    </citation>
    <scope>NUCLEOTIDE SEQUENCE [LARGE SCALE GENOMIC DNA]</scope>
    <source>
        <strain evidence="1">Licking1014_85</strain>
    </source>
</reference>
<sequence length="101" mass="11953">MRYKYPGSKPKYYATPKDSDIECIDFECHDIHNKTVYFEKPGFDPNIDNGLKCHRKADDIDRQIVDRIDNENIYNSSTGAFYVKYNKRGIYRKYRVTQTVG</sequence>
<proteinExistence type="predicted"/>
<dbReference type="Proteomes" id="UP000315589">
    <property type="component" value="Unassembled WGS sequence"/>
</dbReference>
<dbReference type="EMBL" id="VMGI01000059">
    <property type="protein sequence ID" value="TSC92463.1"/>
    <property type="molecule type" value="Genomic_DNA"/>
</dbReference>
<accession>A0A554LHW1</accession>